<dbReference type="FunFam" id="3.40.50.300:FF:001638">
    <property type="entry name" value="NACHT and WD40 domain protein"/>
    <property type="match status" value="1"/>
</dbReference>
<organism evidence="6 7">
    <name type="scientific">Clonostachys byssicola</name>
    <dbReference type="NCBI Taxonomy" id="160290"/>
    <lineage>
        <taxon>Eukaryota</taxon>
        <taxon>Fungi</taxon>
        <taxon>Dikarya</taxon>
        <taxon>Ascomycota</taxon>
        <taxon>Pezizomycotina</taxon>
        <taxon>Sordariomycetes</taxon>
        <taxon>Hypocreomycetidae</taxon>
        <taxon>Hypocreales</taxon>
        <taxon>Bionectriaceae</taxon>
        <taxon>Clonostachys</taxon>
    </lineage>
</organism>
<dbReference type="PROSITE" id="PS50294">
    <property type="entry name" value="WD_REPEATS_REGION"/>
    <property type="match status" value="8"/>
</dbReference>
<gene>
    <name evidence="6" type="ORF">CBYS24578_00006789</name>
</gene>
<dbReference type="PROSITE" id="PS50082">
    <property type="entry name" value="WD_REPEATS_2"/>
    <property type="match status" value="10"/>
</dbReference>
<dbReference type="Pfam" id="PF24883">
    <property type="entry name" value="NPHP3_N"/>
    <property type="match status" value="1"/>
</dbReference>
<dbReference type="EMBL" id="CABFNO020001394">
    <property type="protein sequence ID" value="CAG9985116.1"/>
    <property type="molecule type" value="Genomic_DNA"/>
</dbReference>
<accession>A0A9N9Y417</accession>
<evidence type="ECO:0000256" key="1">
    <source>
        <dbReference type="ARBA" id="ARBA00022574"/>
    </source>
</evidence>
<dbReference type="SMART" id="SM00320">
    <property type="entry name" value="WD40"/>
    <property type="match status" value="12"/>
</dbReference>
<dbReference type="PRINTS" id="PR00320">
    <property type="entry name" value="GPROTEINBRPT"/>
</dbReference>
<evidence type="ECO:0000259" key="5">
    <source>
        <dbReference type="PROSITE" id="PS50837"/>
    </source>
</evidence>
<feature type="domain" description="NACHT" evidence="5">
    <location>
        <begin position="390"/>
        <end position="529"/>
    </location>
</feature>
<feature type="repeat" description="WD" evidence="3">
    <location>
        <begin position="913"/>
        <end position="954"/>
    </location>
</feature>
<reference evidence="6 7" key="2">
    <citation type="submission" date="2021-10" db="EMBL/GenBank/DDBJ databases">
        <authorList>
            <person name="Piombo E."/>
        </authorList>
    </citation>
    <scope>NUCLEOTIDE SEQUENCE [LARGE SCALE GENOMIC DNA]</scope>
</reference>
<dbReference type="InterPro" id="IPR020472">
    <property type="entry name" value="WD40_PAC1"/>
</dbReference>
<comment type="caution">
    <text evidence="6">The sequence shown here is derived from an EMBL/GenBank/DDBJ whole genome shotgun (WGS) entry which is preliminary data.</text>
</comment>
<evidence type="ECO:0000313" key="6">
    <source>
        <dbReference type="EMBL" id="CAG9985116.1"/>
    </source>
</evidence>
<dbReference type="InterPro" id="IPR015943">
    <property type="entry name" value="WD40/YVTN_repeat-like_dom_sf"/>
</dbReference>
<dbReference type="PANTHER" id="PTHR19879">
    <property type="entry name" value="TRANSCRIPTION INITIATION FACTOR TFIID"/>
    <property type="match status" value="1"/>
</dbReference>
<feature type="compositionally biased region" description="Low complexity" evidence="4">
    <location>
        <begin position="18"/>
        <end position="40"/>
    </location>
</feature>
<feature type="repeat" description="WD" evidence="3">
    <location>
        <begin position="1291"/>
        <end position="1332"/>
    </location>
</feature>
<feature type="repeat" description="WD" evidence="3">
    <location>
        <begin position="1333"/>
        <end position="1374"/>
    </location>
</feature>
<proteinExistence type="predicted"/>
<feature type="compositionally biased region" description="Basic and acidic residues" evidence="4">
    <location>
        <begin position="329"/>
        <end position="358"/>
    </location>
</feature>
<dbReference type="Pfam" id="PF00400">
    <property type="entry name" value="WD40"/>
    <property type="match status" value="10"/>
</dbReference>
<reference evidence="7" key="1">
    <citation type="submission" date="2019-06" db="EMBL/GenBank/DDBJ databases">
        <authorList>
            <person name="Broberg M."/>
        </authorList>
    </citation>
    <scope>NUCLEOTIDE SEQUENCE [LARGE SCALE GENOMIC DNA]</scope>
</reference>
<evidence type="ECO:0000256" key="2">
    <source>
        <dbReference type="ARBA" id="ARBA00022737"/>
    </source>
</evidence>
<dbReference type="SUPFAM" id="SSF52540">
    <property type="entry name" value="P-loop containing nucleoside triphosphate hydrolases"/>
    <property type="match status" value="1"/>
</dbReference>
<dbReference type="PROSITE" id="PS50837">
    <property type="entry name" value="NACHT"/>
    <property type="match status" value="1"/>
</dbReference>
<evidence type="ECO:0000256" key="4">
    <source>
        <dbReference type="SAM" id="MobiDB-lite"/>
    </source>
</evidence>
<dbReference type="InterPro" id="IPR019775">
    <property type="entry name" value="WD40_repeat_CS"/>
</dbReference>
<dbReference type="InterPro" id="IPR027417">
    <property type="entry name" value="P-loop_NTPase"/>
</dbReference>
<dbReference type="Gene3D" id="2.130.10.10">
    <property type="entry name" value="YVTN repeat-like/Quinoprotein amine dehydrogenase"/>
    <property type="match status" value="5"/>
</dbReference>
<keyword evidence="1 3" id="KW-0853">WD repeat</keyword>
<feature type="repeat" description="WD" evidence="3">
    <location>
        <begin position="1249"/>
        <end position="1290"/>
    </location>
</feature>
<dbReference type="Gene3D" id="3.40.50.300">
    <property type="entry name" value="P-loop containing nucleotide triphosphate hydrolases"/>
    <property type="match status" value="1"/>
</dbReference>
<feature type="region of interest" description="Disordered" evidence="4">
    <location>
        <begin position="325"/>
        <end position="361"/>
    </location>
</feature>
<dbReference type="PANTHER" id="PTHR19879:SF9">
    <property type="entry name" value="TRANSCRIPTION INITIATION FACTOR TFIID SUBUNIT 5"/>
    <property type="match status" value="1"/>
</dbReference>
<sequence>MSLHWFGKVESSTRKPVQAPLPSSALSASSAPSPPQSGSSTTIQAVSRPAACPSPVTDPTICSLPTLQERLWNEAYDGLASSEPKLVEAYEKILSAELYRNDPDPVTNQPMENIIERAREARCRQMQQLVQEGLKRAEKAASLKRGIGKGTQAVEAMRKVVDKAVHAAPGAAIAWSGVCLGLEILSNPITEARDNRKGITYVLSRLEWYWNLVSLLLDENKAEQSVTGLRAQLENHIAQLYKILLAYQMKSVSLYHRNWAATIGRDLLKIDNWTGLLNGIHEAELAVQKDMDQYNTEESKVRLRKLVDSAKAIETNLQDIHSAIQDQTRQQEKRHRDDKDEQCLKDLRETDPSDDKTRIQSTKGGLLRDSYRWILDHDDFKRWRDDSQGQLLWIKGDPGKGKTMLLCGIIDELKKESANCLSYFFCQATEARLSNATAVLRGLIYLLVEQQPSLITHIRQKYDHAGKQLFEDLNAWEALSKILTAMLNDPSLEGAILIIDALDECKTNRHPLLDFIIRPSRARWLVSSRNWQDIKKKLDKAEQKVGLSLELNQNSTSKAVETYIRHKVEELDRDKNYDQKTRQAVENHLISNADGTFLWVALVCKKLADPKIETRHTLSKLHSFPPDLDSLYGQMIEHVLDSEDADRCREILAIASVVYRPVKLDELEALAQSLTDINEDEIKEIVGACGSFLTLRDDIIYFVHQSAKDYLLDKAFGYILPFGTAHQHRAILLNSLERLSETLQRDVYGVQAPGLLIDEISIPNPDPLSAARYSCIYWVDHLEESKYDTEAENEALSEGGAVQEFLRTKYLYWLEALSLLRSMLEGILAMEKLERIIKNTGFNELKSTVRDALRFILTNRRAIETAPLQAYVSALLFSPTKSLVREFFKKEEPSWVRLVPQLESDWDSCVQTLEGHSQGVTSIALSPDGHRLASSSLINEVKVWDMATGLCVQTFESHTELWGPSIAFIDSKRLACPSTDKTIKIMDIETGTCVQTLEGHGHKHEALSVAISDNQYLAASFEEKIKIWDIATGECLQTLVSDDQVRLVYSLAFLNSQQLASSSRNKKIKIWDINTGSCLQTLEGHSGGVQTVAVLDSRRLASGSEDKTIKVWDISTGICLQTLEGHTDMICSVAFSVNSQRLASGSADGMVKVWDIPTATCIEMLRGHGNAVTTVAFLPDGQRLASGSVDSTIKVWDIGAASDVQILHGNGSRVTSIVFSANSRWLVTGSVDGRIRIWDTTTGECVKIFQGHHDSVRFIAISSNSQWFASASRDMTIKIWDATTGACLHTLEGHSDSVVHISISIDGQWLASASLDCTARVWDMKTGQYVHTLEGHMEWVKSVAFSPDGHQLISTSVDGTFMLWEVPNGKCTQVFEGRDFVSKSAAFSADNQYLALLTWVKGTEYHMIKVWHTATKTYVQTLKIGSVIAQISFDPMTNSLLSTDIGFISLDLPSLPPSIENESTTTDIQEATPVLHGIRLDREWILKGQQERLLWLPAEYRAYHSLAVAGSTIALGCPSGRVLFLSFF</sequence>
<dbReference type="CDD" id="cd00200">
    <property type="entry name" value="WD40"/>
    <property type="match status" value="2"/>
</dbReference>
<keyword evidence="7" id="KW-1185">Reference proteome</keyword>
<feature type="repeat" description="WD" evidence="3">
    <location>
        <begin position="1082"/>
        <end position="1122"/>
    </location>
</feature>
<name>A0A9N9Y417_9HYPO</name>
<dbReference type="InterPro" id="IPR056884">
    <property type="entry name" value="NPHP3-like_N"/>
</dbReference>
<dbReference type="Pfam" id="PF17100">
    <property type="entry name" value="NACHT_N"/>
    <property type="match status" value="1"/>
</dbReference>
<feature type="repeat" description="WD" evidence="3">
    <location>
        <begin position="1207"/>
        <end position="1248"/>
    </location>
</feature>
<dbReference type="InterPro" id="IPR036322">
    <property type="entry name" value="WD40_repeat_dom_sf"/>
</dbReference>
<dbReference type="InterPro" id="IPR031359">
    <property type="entry name" value="NACHT_N"/>
</dbReference>
<evidence type="ECO:0000256" key="3">
    <source>
        <dbReference type="PROSITE-ProRule" id="PRU00221"/>
    </source>
</evidence>
<feature type="region of interest" description="Disordered" evidence="4">
    <location>
        <begin position="1"/>
        <end position="55"/>
    </location>
</feature>
<feature type="repeat" description="WD" evidence="3">
    <location>
        <begin position="997"/>
        <end position="1038"/>
    </location>
</feature>
<dbReference type="InterPro" id="IPR001680">
    <property type="entry name" value="WD40_rpt"/>
</dbReference>
<keyword evidence="2" id="KW-0677">Repeat</keyword>
<dbReference type="SUPFAM" id="SSF50978">
    <property type="entry name" value="WD40 repeat-like"/>
    <property type="match status" value="2"/>
</dbReference>
<feature type="repeat" description="WD" evidence="3">
    <location>
        <begin position="1165"/>
        <end position="1206"/>
    </location>
</feature>
<feature type="repeat" description="WD" evidence="3">
    <location>
        <begin position="1055"/>
        <end position="1081"/>
    </location>
</feature>
<evidence type="ECO:0000313" key="7">
    <source>
        <dbReference type="Proteomes" id="UP000754883"/>
    </source>
</evidence>
<dbReference type="InterPro" id="IPR007111">
    <property type="entry name" value="NACHT_NTPase"/>
</dbReference>
<feature type="repeat" description="WD" evidence="3">
    <location>
        <begin position="1123"/>
        <end position="1164"/>
    </location>
</feature>
<dbReference type="OrthoDB" id="538223at2759"/>
<dbReference type="Proteomes" id="UP000754883">
    <property type="component" value="Unassembled WGS sequence"/>
</dbReference>
<dbReference type="PROSITE" id="PS00678">
    <property type="entry name" value="WD_REPEATS_1"/>
    <property type="match status" value="6"/>
</dbReference>
<protein>
    <recommendedName>
        <fullName evidence="5">NACHT domain-containing protein</fullName>
    </recommendedName>
</protein>